<reference evidence="1" key="2">
    <citation type="journal article" date="2015" name="Data Brief">
        <title>Shoot transcriptome of the giant reed, Arundo donax.</title>
        <authorList>
            <person name="Barrero R.A."/>
            <person name="Guerrero F.D."/>
            <person name="Moolhuijzen P."/>
            <person name="Goolsby J.A."/>
            <person name="Tidwell J."/>
            <person name="Bellgard S.E."/>
            <person name="Bellgard M.I."/>
        </authorList>
    </citation>
    <scope>NUCLEOTIDE SEQUENCE</scope>
    <source>
        <tissue evidence="1">Shoot tissue taken approximately 20 cm above the soil surface</tissue>
    </source>
</reference>
<proteinExistence type="predicted"/>
<name>A0A0A8Y202_ARUDO</name>
<sequence>MVWMHVNSADKVRVPNVSVTKSSMESRNKETSYLEA</sequence>
<accession>A0A0A8Y202</accession>
<organism evidence="1">
    <name type="scientific">Arundo donax</name>
    <name type="common">Giant reed</name>
    <name type="synonym">Donax arundinaceus</name>
    <dbReference type="NCBI Taxonomy" id="35708"/>
    <lineage>
        <taxon>Eukaryota</taxon>
        <taxon>Viridiplantae</taxon>
        <taxon>Streptophyta</taxon>
        <taxon>Embryophyta</taxon>
        <taxon>Tracheophyta</taxon>
        <taxon>Spermatophyta</taxon>
        <taxon>Magnoliopsida</taxon>
        <taxon>Liliopsida</taxon>
        <taxon>Poales</taxon>
        <taxon>Poaceae</taxon>
        <taxon>PACMAD clade</taxon>
        <taxon>Arundinoideae</taxon>
        <taxon>Arundineae</taxon>
        <taxon>Arundo</taxon>
    </lineage>
</organism>
<protein>
    <submittedName>
        <fullName evidence="1">Uncharacterized protein</fullName>
    </submittedName>
</protein>
<reference evidence="1" key="1">
    <citation type="submission" date="2014-09" db="EMBL/GenBank/DDBJ databases">
        <authorList>
            <person name="Magalhaes I.L.F."/>
            <person name="Oliveira U."/>
            <person name="Santos F.R."/>
            <person name="Vidigal T.H.D.A."/>
            <person name="Brescovit A.D."/>
            <person name="Santos A.J."/>
        </authorList>
    </citation>
    <scope>NUCLEOTIDE SEQUENCE</scope>
    <source>
        <tissue evidence="1">Shoot tissue taken approximately 20 cm above the soil surface</tissue>
    </source>
</reference>
<evidence type="ECO:0000313" key="1">
    <source>
        <dbReference type="EMBL" id="JAD19198.1"/>
    </source>
</evidence>
<dbReference type="EMBL" id="GBRH01278697">
    <property type="protein sequence ID" value="JAD19198.1"/>
    <property type="molecule type" value="Transcribed_RNA"/>
</dbReference>
<dbReference type="AlphaFoldDB" id="A0A0A8Y202"/>